<dbReference type="EMBL" id="CAKXAJ010025386">
    <property type="protein sequence ID" value="CAH2238726.1"/>
    <property type="molecule type" value="Genomic_DNA"/>
</dbReference>
<comment type="caution">
    <text evidence="1">The sequence shown here is derived from an EMBL/GenBank/DDBJ whole genome shotgun (WGS) entry which is preliminary data.</text>
</comment>
<proteinExistence type="predicted"/>
<evidence type="ECO:0000313" key="2">
    <source>
        <dbReference type="Proteomes" id="UP000838756"/>
    </source>
</evidence>
<reference evidence="1" key="1">
    <citation type="submission" date="2022-03" db="EMBL/GenBank/DDBJ databases">
        <authorList>
            <person name="Lindestad O."/>
        </authorList>
    </citation>
    <scope>NUCLEOTIDE SEQUENCE</scope>
</reference>
<keyword evidence="2" id="KW-1185">Reference proteome</keyword>
<dbReference type="OrthoDB" id="6869528at2759"/>
<accession>A0A8S4RPB7</accession>
<evidence type="ECO:0000313" key="1">
    <source>
        <dbReference type="EMBL" id="CAH2238726.1"/>
    </source>
</evidence>
<gene>
    <name evidence="1" type="primary">jg27990</name>
    <name evidence="1" type="ORF">PAEG_LOCUS15774</name>
</gene>
<organism evidence="1 2">
    <name type="scientific">Pararge aegeria aegeria</name>
    <dbReference type="NCBI Taxonomy" id="348720"/>
    <lineage>
        <taxon>Eukaryota</taxon>
        <taxon>Metazoa</taxon>
        <taxon>Ecdysozoa</taxon>
        <taxon>Arthropoda</taxon>
        <taxon>Hexapoda</taxon>
        <taxon>Insecta</taxon>
        <taxon>Pterygota</taxon>
        <taxon>Neoptera</taxon>
        <taxon>Endopterygota</taxon>
        <taxon>Lepidoptera</taxon>
        <taxon>Glossata</taxon>
        <taxon>Ditrysia</taxon>
        <taxon>Papilionoidea</taxon>
        <taxon>Nymphalidae</taxon>
        <taxon>Satyrinae</taxon>
        <taxon>Satyrini</taxon>
        <taxon>Parargina</taxon>
        <taxon>Pararge</taxon>
    </lineage>
</organism>
<dbReference type="AlphaFoldDB" id="A0A8S4RPB7"/>
<feature type="non-terminal residue" evidence="1">
    <location>
        <position position="1"/>
    </location>
</feature>
<name>A0A8S4RPB7_9NEOP</name>
<dbReference type="Proteomes" id="UP000838756">
    <property type="component" value="Unassembled WGS sequence"/>
</dbReference>
<sequence length="64" mass="7651">AETRFDIRTFENDNTDAMKAVESASQMSPNLKRYWRRRAEELKEEQFYQLVSEQFGSRNDIGLF</sequence>
<protein>
    <submittedName>
        <fullName evidence="1">Jg27990 protein</fullName>
    </submittedName>
</protein>